<dbReference type="Gene3D" id="3.30.1330.60">
    <property type="entry name" value="OmpA-like domain"/>
    <property type="match status" value="1"/>
</dbReference>
<sequence length="387" mass="44658">MKRIMIGIVFFTCLFAYGEEFRFNQTVGTKYRFKNFVKQAVYVNDKLTANLEQLHKAVIEVLSNDGTWGYCRGKYEYYLKDVDRYEAFQLKNVYDSRFQRDSYGRMIVPPHVVMPVVRGVPTFPQTNLEVGMSWVAPGEEAQELVEGKLYRIPFEARYVYLGKEMVDNVEYSIFQAMYQVRFYPMGDRYIRSYTGMTTIKLYWDPVAQGIRYYTEEYNFMIVLINGESQSFVGTSEGLVDFLQEEGVKTNLVSDLNQAVKTNEVLSLREDIDGVVVNLGNVLFEFDKATIRKEFEKGLDQLAEVLKKYPKLDIVVSGHTDSIGNPAYNQKLSELRAKAIADYLLQQGISQDRISYIGYGDTRPLVSNATPEGRAKNRRVEIKIITRE</sequence>
<dbReference type="InterPro" id="IPR006665">
    <property type="entry name" value="OmpA-like"/>
</dbReference>
<keyword evidence="3" id="KW-0998">Cell outer membrane</keyword>
<name>A0AAX3BCQ3_9SPIR</name>
<accession>A0AAX3BCQ3</accession>
<evidence type="ECO:0000256" key="3">
    <source>
        <dbReference type="ARBA" id="ARBA00023237"/>
    </source>
</evidence>
<evidence type="ECO:0000256" key="4">
    <source>
        <dbReference type="PROSITE-ProRule" id="PRU00473"/>
    </source>
</evidence>
<dbReference type="CDD" id="cd07185">
    <property type="entry name" value="OmpA_C-like"/>
    <property type="match status" value="1"/>
</dbReference>
<comment type="subcellular location">
    <subcellularLocation>
        <location evidence="1">Cell outer membrane</location>
    </subcellularLocation>
</comment>
<feature type="domain" description="OmpA-like" evidence="5">
    <location>
        <begin position="270"/>
        <end position="387"/>
    </location>
</feature>
<dbReference type="PROSITE" id="PS51123">
    <property type="entry name" value="OMPA_2"/>
    <property type="match status" value="1"/>
</dbReference>
<evidence type="ECO:0000313" key="7">
    <source>
        <dbReference type="Proteomes" id="UP001056539"/>
    </source>
</evidence>
<dbReference type="SUPFAM" id="SSF103088">
    <property type="entry name" value="OmpA-like"/>
    <property type="match status" value="1"/>
</dbReference>
<reference evidence="6" key="1">
    <citation type="submission" date="2021-04" db="EMBL/GenBank/DDBJ databases">
        <authorList>
            <person name="Postec A."/>
        </authorList>
    </citation>
    <scope>NUCLEOTIDE SEQUENCE</scope>
    <source>
        <strain evidence="6">F1F22</strain>
    </source>
</reference>
<evidence type="ECO:0000256" key="1">
    <source>
        <dbReference type="ARBA" id="ARBA00004442"/>
    </source>
</evidence>
<dbReference type="EMBL" id="CP073355">
    <property type="protein sequence ID" value="URA09941.1"/>
    <property type="molecule type" value="Genomic_DNA"/>
</dbReference>
<dbReference type="KEGG" id="taqu:KDW03_10740"/>
<organism evidence="6 7">
    <name type="scientific">Thermospira aquatica</name>
    <dbReference type="NCBI Taxonomy" id="2828656"/>
    <lineage>
        <taxon>Bacteria</taxon>
        <taxon>Pseudomonadati</taxon>
        <taxon>Spirochaetota</taxon>
        <taxon>Spirochaetia</taxon>
        <taxon>Brevinematales</taxon>
        <taxon>Thermospiraceae</taxon>
        <taxon>Thermospira</taxon>
    </lineage>
</organism>
<dbReference type="Proteomes" id="UP001056539">
    <property type="component" value="Chromosome"/>
</dbReference>
<evidence type="ECO:0000259" key="5">
    <source>
        <dbReference type="PROSITE" id="PS51123"/>
    </source>
</evidence>
<evidence type="ECO:0000313" key="6">
    <source>
        <dbReference type="EMBL" id="URA09941.1"/>
    </source>
</evidence>
<dbReference type="InterPro" id="IPR050330">
    <property type="entry name" value="Bact_OuterMem_StrucFunc"/>
</dbReference>
<dbReference type="PRINTS" id="PR01021">
    <property type="entry name" value="OMPADOMAIN"/>
</dbReference>
<keyword evidence="2 4" id="KW-0472">Membrane</keyword>
<evidence type="ECO:0000256" key="2">
    <source>
        <dbReference type="ARBA" id="ARBA00023136"/>
    </source>
</evidence>
<keyword evidence="7" id="KW-1185">Reference proteome</keyword>
<reference evidence="6" key="2">
    <citation type="submission" date="2022-06" db="EMBL/GenBank/DDBJ databases">
        <title>Thermospira aquatica gen. nov., sp. nov.</title>
        <authorList>
            <person name="Ben Ali Gam Z."/>
            <person name="Labat M."/>
        </authorList>
    </citation>
    <scope>NUCLEOTIDE SEQUENCE</scope>
    <source>
        <strain evidence="6">F1F22</strain>
    </source>
</reference>
<dbReference type="AlphaFoldDB" id="A0AAX3BCQ3"/>
<dbReference type="RefSeq" id="WP_271435073.1">
    <property type="nucleotide sequence ID" value="NZ_CP073355.1"/>
</dbReference>
<protein>
    <submittedName>
        <fullName evidence="6">OmpA family protein</fullName>
    </submittedName>
</protein>
<gene>
    <name evidence="6" type="ORF">KDW03_10740</name>
</gene>
<proteinExistence type="predicted"/>
<dbReference type="InterPro" id="IPR006664">
    <property type="entry name" value="OMP_bac"/>
</dbReference>
<dbReference type="Pfam" id="PF00691">
    <property type="entry name" value="OmpA"/>
    <property type="match status" value="1"/>
</dbReference>
<dbReference type="InterPro" id="IPR036737">
    <property type="entry name" value="OmpA-like_sf"/>
</dbReference>
<dbReference type="PANTHER" id="PTHR30329">
    <property type="entry name" value="STATOR ELEMENT OF FLAGELLAR MOTOR COMPLEX"/>
    <property type="match status" value="1"/>
</dbReference>
<dbReference type="GO" id="GO:0009279">
    <property type="term" value="C:cell outer membrane"/>
    <property type="evidence" value="ECO:0007669"/>
    <property type="project" value="UniProtKB-SubCell"/>
</dbReference>
<dbReference type="PANTHER" id="PTHR30329:SF21">
    <property type="entry name" value="LIPOPROTEIN YIAD-RELATED"/>
    <property type="match status" value="1"/>
</dbReference>